<feature type="transmembrane region" description="Helical" evidence="7">
    <location>
        <begin position="72"/>
        <end position="90"/>
    </location>
</feature>
<comment type="caution">
    <text evidence="8">The sequence shown here is derived from an EMBL/GenBank/DDBJ whole genome shotgun (WGS) entry which is preliminary data.</text>
</comment>
<dbReference type="NCBIfam" id="TIGR03717">
    <property type="entry name" value="R_switched_YjbE"/>
    <property type="match status" value="1"/>
</dbReference>
<sequence length="250" mass="26861">MQILSWEFVTSLLTIVFIDLLLAGDNAIVIGLAARNLQKNVQKKAIWLGTGGAIVIRIVATLLVVYLLKIPFLLAVGGVVLMWIAYKLLVQEEHREEVQAGSSLWAAVRTIVIADAAMGLDNVIAVAGAAHGETLLVIIGLLISIPIVVWGSTLFVSLLNRFPWIVYIGSAVLAYTAAKMVTHEPKLDSLFHDNPVLTYTFIAVMIVVIVVGGLWTNSVKAHKAKAQQTAQAASTDADKPASGAKSRESR</sequence>
<dbReference type="RefSeq" id="WP_136371872.1">
    <property type="nucleotide sequence ID" value="NZ_SSOB01000030.1"/>
</dbReference>
<evidence type="ECO:0000256" key="5">
    <source>
        <dbReference type="ARBA" id="ARBA00023136"/>
    </source>
</evidence>
<feature type="transmembrane region" description="Helical" evidence="7">
    <location>
        <begin position="45"/>
        <end position="66"/>
    </location>
</feature>
<feature type="transmembrane region" description="Helical" evidence="7">
    <location>
        <begin position="136"/>
        <end position="157"/>
    </location>
</feature>
<dbReference type="InterPro" id="IPR022301">
    <property type="entry name" value="Integral_membrane_YjbE"/>
</dbReference>
<keyword evidence="9" id="KW-1185">Reference proteome</keyword>
<evidence type="ECO:0000256" key="6">
    <source>
        <dbReference type="SAM" id="MobiDB-lite"/>
    </source>
</evidence>
<comment type="subcellular location">
    <subcellularLocation>
        <location evidence="1">Membrane</location>
        <topology evidence="1">Multi-pass membrane protein</topology>
    </subcellularLocation>
</comment>
<comment type="similarity">
    <text evidence="2">Belongs to the TerC family.</text>
</comment>
<protein>
    <submittedName>
        <fullName evidence="8">TerC family protein</fullName>
    </submittedName>
</protein>
<keyword evidence="3 7" id="KW-0812">Transmembrane</keyword>
<dbReference type="EMBL" id="SSOB01000030">
    <property type="protein sequence ID" value="THF75622.1"/>
    <property type="molecule type" value="Genomic_DNA"/>
</dbReference>
<organism evidence="8 9">
    <name type="scientific">Cohnella fermenti</name>
    <dbReference type="NCBI Taxonomy" id="2565925"/>
    <lineage>
        <taxon>Bacteria</taxon>
        <taxon>Bacillati</taxon>
        <taxon>Bacillota</taxon>
        <taxon>Bacilli</taxon>
        <taxon>Bacillales</taxon>
        <taxon>Paenibacillaceae</taxon>
        <taxon>Cohnella</taxon>
    </lineage>
</organism>
<feature type="transmembrane region" description="Helical" evidence="7">
    <location>
        <begin position="164"/>
        <end position="181"/>
    </location>
</feature>
<evidence type="ECO:0000256" key="1">
    <source>
        <dbReference type="ARBA" id="ARBA00004141"/>
    </source>
</evidence>
<dbReference type="InterPro" id="IPR005496">
    <property type="entry name" value="Integral_membrane_TerC"/>
</dbReference>
<accession>A0A4V3WEC0</accession>
<gene>
    <name evidence="8" type="ORF">E6C55_21435</name>
</gene>
<dbReference type="AlphaFoldDB" id="A0A4V3WEC0"/>
<dbReference type="GO" id="GO:0016020">
    <property type="term" value="C:membrane"/>
    <property type="evidence" value="ECO:0007669"/>
    <property type="project" value="UniProtKB-SubCell"/>
</dbReference>
<dbReference type="PANTHER" id="PTHR30238:SF4">
    <property type="entry name" value="SLL1022 PROTEIN"/>
    <property type="match status" value="1"/>
</dbReference>
<feature type="transmembrane region" description="Helical" evidence="7">
    <location>
        <begin position="12"/>
        <end position="33"/>
    </location>
</feature>
<dbReference type="Pfam" id="PF03741">
    <property type="entry name" value="TerC"/>
    <property type="match status" value="1"/>
</dbReference>
<reference evidence="8 9" key="1">
    <citation type="submission" date="2019-04" db="EMBL/GenBank/DDBJ databases">
        <title>Cohnella sp. nov. isolated from preserved vegetables.</title>
        <authorList>
            <person name="Lin S.-Y."/>
            <person name="Hung M.-H."/>
            <person name="Young C.-C."/>
        </authorList>
    </citation>
    <scope>NUCLEOTIDE SEQUENCE [LARGE SCALE GENOMIC DNA]</scope>
    <source>
        <strain evidence="8 9">CC-MHH1044</strain>
    </source>
</reference>
<evidence type="ECO:0000256" key="7">
    <source>
        <dbReference type="SAM" id="Phobius"/>
    </source>
</evidence>
<feature type="transmembrane region" description="Helical" evidence="7">
    <location>
        <begin position="111"/>
        <end position="130"/>
    </location>
</feature>
<feature type="region of interest" description="Disordered" evidence="6">
    <location>
        <begin position="228"/>
        <end position="250"/>
    </location>
</feature>
<evidence type="ECO:0000256" key="4">
    <source>
        <dbReference type="ARBA" id="ARBA00022989"/>
    </source>
</evidence>
<dbReference type="OrthoDB" id="5295733at2"/>
<keyword evidence="4 7" id="KW-1133">Transmembrane helix</keyword>
<evidence type="ECO:0000313" key="9">
    <source>
        <dbReference type="Proteomes" id="UP000310636"/>
    </source>
</evidence>
<name>A0A4V3WEC0_9BACL</name>
<dbReference type="PANTHER" id="PTHR30238">
    <property type="entry name" value="MEMBRANE BOUND PREDICTED REDOX MODULATOR"/>
    <property type="match status" value="1"/>
</dbReference>
<evidence type="ECO:0000256" key="2">
    <source>
        <dbReference type="ARBA" id="ARBA00007511"/>
    </source>
</evidence>
<dbReference type="Proteomes" id="UP000310636">
    <property type="component" value="Unassembled WGS sequence"/>
</dbReference>
<proteinExistence type="inferred from homology"/>
<evidence type="ECO:0000313" key="8">
    <source>
        <dbReference type="EMBL" id="THF75622.1"/>
    </source>
</evidence>
<keyword evidence="5 7" id="KW-0472">Membrane</keyword>
<feature type="transmembrane region" description="Helical" evidence="7">
    <location>
        <begin position="196"/>
        <end position="215"/>
    </location>
</feature>
<evidence type="ECO:0000256" key="3">
    <source>
        <dbReference type="ARBA" id="ARBA00022692"/>
    </source>
</evidence>